<feature type="compositionally biased region" description="Acidic residues" evidence="4">
    <location>
        <begin position="260"/>
        <end position="279"/>
    </location>
</feature>
<evidence type="ECO:0000259" key="5">
    <source>
        <dbReference type="Pfam" id="PF13870"/>
    </source>
</evidence>
<reference evidence="6 7" key="1">
    <citation type="journal article" date="2007" name="Nature">
        <title>Evolution of genes and genomes on the Drosophila phylogeny.</title>
        <authorList>
            <consortium name="Drosophila 12 Genomes Consortium"/>
            <person name="Clark A.G."/>
            <person name="Eisen M.B."/>
            <person name="Smith D.R."/>
            <person name="Bergman C.M."/>
            <person name="Oliver B."/>
            <person name="Markow T.A."/>
            <person name="Kaufman T.C."/>
            <person name="Kellis M."/>
            <person name="Gelbart W."/>
            <person name="Iyer V.N."/>
            <person name="Pollard D.A."/>
            <person name="Sackton T.B."/>
            <person name="Larracuente A.M."/>
            <person name="Singh N.D."/>
            <person name="Abad J.P."/>
            <person name="Abt D.N."/>
            <person name="Adryan B."/>
            <person name="Aguade M."/>
            <person name="Akashi H."/>
            <person name="Anderson W.W."/>
            <person name="Aquadro C.F."/>
            <person name="Ardell D.H."/>
            <person name="Arguello R."/>
            <person name="Artieri C.G."/>
            <person name="Barbash D.A."/>
            <person name="Barker D."/>
            <person name="Barsanti P."/>
            <person name="Batterham P."/>
            <person name="Batzoglou S."/>
            <person name="Begun D."/>
            <person name="Bhutkar A."/>
            <person name="Blanco E."/>
            <person name="Bosak S.A."/>
            <person name="Bradley R.K."/>
            <person name="Brand A.D."/>
            <person name="Brent M.R."/>
            <person name="Brooks A.N."/>
            <person name="Brown R.H."/>
            <person name="Butlin R.K."/>
            <person name="Caggese C."/>
            <person name="Calvi B.R."/>
            <person name="Bernardo de Carvalho A."/>
            <person name="Caspi A."/>
            <person name="Castrezana S."/>
            <person name="Celniker S.E."/>
            <person name="Chang J.L."/>
            <person name="Chapple C."/>
            <person name="Chatterji S."/>
            <person name="Chinwalla A."/>
            <person name="Civetta A."/>
            <person name="Clifton S.W."/>
            <person name="Comeron J.M."/>
            <person name="Costello J.C."/>
            <person name="Coyne J.A."/>
            <person name="Daub J."/>
            <person name="David R.G."/>
            <person name="Delcher A.L."/>
            <person name="Delehaunty K."/>
            <person name="Do C.B."/>
            <person name="Ebling H."/>
            <person name="Edwards K."/>
            <person name="Eickbush T."/>
            <person name="Evans J.D."/>
            <person name="Filipski A."/>
            <person name="Findeiss S."/>
            <person name="Freyhult E."/>
            <person name="Fulton L."/>
            <person name="Fulton R."/>
            <person name="Garcia A.C."/>
            <person name="Gardiner A."/>
            <person name="Garfield D.A."/>
            <person name="Garvin B.E."/>
            <person name="Gibson G."/>
            <person name="Gilbert D."/>
            <person name="Gnerre S."/>
            <person name="Godfrey J."/>
            <person name="Good R."/>
            <person name="Gotea V."/>
            <person name="Gravely B."/>
            <person name="Greenberg A.J."/>
            <person name="Griffiths-Jones S."/>
            <person name="Gross S."/>
            <person name="Guigo R."/>
            <person name="Gustafson E.A."/>
            <person name="Haerty W."/>
            <person name="Hahn M.W."/>
            <person name="Halligan D.L."/>
            <person name="Halpern A.L."/>
            <person name="Halter G.M."/>
            <person name="Han M.V."/>
            <person name="Heger A."/>
            <person name="Hillier L."/>
            <person name="Hinrichs A.S."/>
            <person name="Holmes I."/>
            <person name="Hoskins R.A."/>
            <person name="Hubisz M.J."/>
            <person name="Hultmark D."/>
            <person name="Huntley M.A."/>
            <person name="Jaffe D.B."/>
            <person name="Jagadeeshan S."/>
            <person name="Jeck W.R."/>
            <person name="Johnson J."/>
            <person name="Jones C.D."/>
            <person name="Jordan W.C."/>
            <person name="Karpen G.H."/>
            <person name="Kataoka E."/>
            <person name="Keightley P.D."/>
            <person name="Kheradpour P."/>
            <person name="Kirkness E.F."/>
            <person name="Koerich L.B."/>
            <person name="Kristiansen K."/>
            <person name="Kudrna D."/>
            <person name="Kulathinal R.J."/>
            <person name="Kumar S."/>
            <person name="Kwok R."/>
            <person name="Lander E."/>
            <person name="Langley C.H."/>
            <person name="Lapoint R."/>
            <person name="Lazzaro B.P."/>
            <person name="Lee S.J."/>
            <person name="Levesque L."/>
            <person name="Li R."/>
            <person name="Lin C.F."/>
            <person name="Lin M.F."/>
            <person name="Lindblad-Toh K."/>
            <person name="Llopart A."/>
            <person name="Long M."/>
            <person name="Low L."/>
            <person name="Lozovsky E."/>
            <person name="Lu J."/>
            <person name="Luo M."/>
            <person name="Machado C.A."/>
            <person name="Makalowski W."/>
            <person name="Marzo M."/>
            <person name="Matsuda M."/>
            <person name="Matzkin L."/>
            <person name="McAllister B."/>
            <person name="McBride C.S."/>
            <person name="McKernan B."/>
            <person name="McKernan K."/>
            <person name="Mendez-Lago M."/>
            <person name="Minx P."/>
            <person name="Mollenhauer M.U."/>
            <person name="Montooth K."/>
            <person name="Mount S.M."/>
            <person name="Mu X."/>
            <person name="Myers E."/>
            <person name="Negre B."/>
            <person name="Newfeld S."/>
            <person name="Nielsen R."/>
            <person name="Noor M.A."/>
            <person name="O'Grady P."/>
            <person name="Pachter L."/>
            <person name="Papaceit M."/>
            <person name="Parisi M.J."/>
            <person name="Parisi M."/>
            <person name="Parts L."/>
            <person name="Pedersen J.S."/>
            <person name="Pesole G."/>
            <person name="Phillippy A.M."/>
            <person name="Ponting C.P."/>
            <person name="Pop M."/>
            <person name="Porcelli D."/>
            <person name="Powell J.R."/>
            <person name="Prohaska S."/>
            <person name="Pruitt K."/>
            <person name="Puig M."/>
            <person name="Quesneville H."/>
            <person name="Ram K.R."/>
            <person name="Rand D."/>
            <person name="Rasmussen M.D."/>
            <person name="Reed L.K."/>
            <person name="Reenan R."/>
            <person name="Reily A."/>
            <person name="Remington K.A."/>
            <person name="Rieger T.T."/>
            <person name="Ritchie M.G."/>
            <person name="Robin C."/>
            <person name="Rogers Y.H."/>
            <person name="Rohde C."/>
            <person name="Rozas J."/>
            <person name="Rubenfield M.J."/>
            <person name="Ruiz A."/>
            <person name="Russo S."/>
            <person name="Salzberg S.L."/>
            <person name="Sanchez-Gracia A."/>
            <person name="Saranga D.J."/>
            <person name="Sato H."/>
            <person name="Schaeffer S.W."/>
            <person name="Schatz M.C."/>
            <person name="Schlenke T."/>
            <person name="Schwartz R."/>
            <person name="Segarra C."/>
            <person name="Singh R.S."/>
            <person name="Sirot L."/>
            <person name="Sirota M."/>
            <person name="Sisneros N.B."/>
            <person name="Smith C.D."/>
            <person name="Smith T.F."/>
            <person name="Spieth J."/>
            <person name="Stage D.E."/>
            <person name="Stark A."/>
            <person name="Stephan W."/>
            <person name="Strausberg R.L."/>
            <person name="Strempel S."/>
            <person name="Sturgill D."/>
            <person name="Sutton G."/>
            <person name="Sutton G.G."/>
            <person name="Tao W."/>
            <person name="Teichmann S."/>
            <person name="Tobari Y.N."/>
            <person name="Tomimura Y."/>
            <person name="Tsolas J.M."/>
            <person name="Valente V.L."/>
            <person name="Venter E."/>
            <person name="Venter J.C."/>
            <person name="Vicario S."/>
            <person name="Vieira F.G."/>
            <person name="Vilella A.J."/>
            <person name="Villasante A."/>
            <person name="Walenz B."/>
            <person name="Wang J."/>
            <person name="Wasserman M."/>
            <person name="Watts T."/>
            <person name="Wilson D."/>
            <person name="Wilson R.K."/>
            <person name="Wing R.A."/>
            <person name="Wolfner M.F."/>
            <person name="Wong A."/>
            <person name="Wong G.K."/>
            <person name="Wu C.I."/>
            <person name="Wu G."/>
            <person name="Yamamoto D."/>
            <person name="Yang H.P."/>
            <person name="Yang S.P."/>
            <person name="Yorke J.A."/>
            <person name="Yoshida K."/>
            <person name="Zdobnov E."/>
            <person name="Zhang P."/>
            <person name="Zhang Y."/>
            <person name="Zimin A.V."/>
            <person name="Baldwin J."/>
            <person name="Abdouelleil A."/>
            <person name="Abdulkadir J."/>
            <person name="Abebe A."/>
            <person name="Abera B."/>
            <person name="Abreu J."/>
            <person name="Acer S.C."/>
            <person name="Aftuck L."/>
            <person name="Alexander A."/>
            <person name="An P."/>
            <person name="Anderson E."/>
            <person name="Anderson S."/>
            <person name="Arachi H."/>
            <person name="Azer M."/>
            <person name="Bachantsang P."/>
            <person name="Barry A."/>
            <person name="Bayul T."/>
            <person name="Berlin A."/>
            <person name="Bessette D."/>
            <person name="Bloom T."/>
            <person name="Blye J."/>
            <person name="Boguslavskiy L."/>
            <person name="Bonnet C."/>
            <person name="Boukhgalter B."/>
            <person name="Bourzgui I."/>
            <person name="Brown A."/>
            <person name="Cahill P."/>
            <person name="Channer S."/>
            <person name="Cheshatsang Y."/>
            <person name="Chuda L."/>
            <person name="Citroen M."/>
            <person name="Collymore A."/>
            <person name="Cooke P."/>
            <person name="Costello M."/>
            <person name="D'Aco K."/>
            <person name="Daza R."/>
            <person name="De Haan G."/>
            <person name="DeGray S."/>
            <person name="DeMaso C."/>
            <person name="Dhargay N."/>
            <person name="Dooley K."/>
            <person name="Dooley E."/>
            <person name="Doricent M."/>
            <person name="Dorje P."/>
            <person name="Dorjee K."/>
            <person name="Dupes A."/>
            <person name="Elong R."/>
            <person name="Falk J."/>
            <person name="Farina A."/>
            <person name="Faro S."/>
            <person name="Ferguson D."/>
            <person name="Fisher S."/>
            <person name="Foley C.D."/>
            <person name="Franke A."/>
            <person name="Friedrich D."/>
            <person name="Gadbois L."/>
            <person name="Gearin G."/>
            <person name="Gearin C.R."/>
            <person name="Giannoukos G."/>
            <person name="Goode T."/>
            <person name="Graham J."/>
            <person name="Grandbois E."/>
            <person name="Grewal S."/>
            <person name="Gyaltsen K."/>
            <person name="Hafez N."/>
            <person name="Hagos B."/>
            <person name="Hall J."/>
            <person name="Henson C."/>
            <person name="Hollinger A."/>
            <person name="Honan T."/>
            <person name="Huard M.D."/>
            <person name="Hughes L."/>
            <person name="Hurhula B."/>
            <person name="Husby M.E."/>
            <person name="Kamat A."/>
            <person name="Kanga B."/>
            <person name="Kashin S."/>
            <person name="Khazanovich D."/>
            <person name="Kisner P."/>
            <person name="Lance K."/>
            <person name="Lara M."/>
            <person name="Lee W."/>
            <person name="Lennon N."/>
            <person name="Letendre F."/>
            <person name="LeVine R."/>
            <person name="Lipovsky A."/>
            <person name="Liu X."/>
            <person name="Liu J."/>
            <person name="Liu S."/>
            <person name="Lokyitsang T."/>
            <person name="Lokyitsang Y."/>
            <person name="Lubonja R."/>
            <person name="Lui A."/>
            <person name="MacDonald P."/>
            <person name="Magnisalis V."/>
            <person name="Maru K."/>
            <person name="Matthews C."/>
            <person name="McCusker W."/>
            <person name="McDonough S."/>
            <person name="Mehta T."/>
            <person name="Meldrim J."/>
            <person name="Meneus L."/>
            <person name="Mihai O."/>
            <person name="Mihalev A."/>
            <person name="Mihova T."/>
            <person name="Mittelman R."/>
            <person name="Mlenga V."/>
            <person name="Montmayeur A."/>
            <person name="Mulrain L."/>
            <person name="Navidi A."/>
            <person name="Naylor J."/>
            <person name="Negash T."/>
            <person name="Nguyen T."/>
            <person name="Nguyen N."/>
            <person name="Nicol R."/>
            <person name="Norbu C."/>
            <person name="Norbu N."/>
            <person name="Novod N."/>
            <person name="O'Neill B."/>
            <person name="Osman S."/>
            <person name="Markiewicz E."/>
            <person name="Oyono O.L."/>
            <person name="Patti C."/>
            <person name="Phunkhang P."/>
            <person name="Pierre F."/>
            <person name="Priest M."/>
            <person name="Raghuraman S."/>
            <person name="Rege F."/>
            <person name="Reyes R."/>
            <person name="Rise C."/>
            <person name="Rogov P."/>
            <person name="Ross K."/>
            <person name="Ryan E."/>
            <person name="Settipalli S."/>
            <person name="Shea T."/>
            <person name="Sherpa N."/>
            <person name="Shi L."/>
            <person name="Shih D."/>
            <person name="Sparrow T."/>
            <person name="Spaulding J."/>
            <person name="Stalker J."/>
            <person name="Stange-Thomann N."/>
            <person name="Stavropoulos S."/>
            <person name="Stone C."/>
            <person name="Strader C."/>
            <person name="Tesfaye S."/>
            <person name="Thomson T."/>
            <person name="Thoulutsang Y."/>
            <person name="Thoulutsang D."/>
            <person name="Topham K."/>
            <person name="Topping I."/>
            <person name="Tsamla T."/>
            <person name="Vassiliev H."/>
            <person name="Vo A."/>
            <person name="Wangchuk T."/>
            <person name="Wangdi T."/>
            <person name="Weiand M."/>
            <person name="Wilkinson J."/>
            <person name="Wilson A."/>
            <person name="Yadav S."/>
            <person name="Young G."/>
            <person name="Yu Q."/>
            <person name="Zembek L."/>
            <person name="Zhong D."/>
            <person name="Zimmer A."/>
            <person name="Zwirko Z."/>
            <person name="Jaffe D.B."/>
            <person name="Alvarez P."/>
            <person name="Brockman W."/>
            <person name="Butler J."/>
            <person name="Chin C."/>
            <person name="Gnerre S."/>
            <person name="Grabherr M."/>
            <person name="Kleber M."/>
            <person name="Mauceli E."/>
            <person name="MacCallum I."/>
        </authorList>
    </citation>
    <scope>NUCLEOTIDE SEQUENCE [LARGE SCALE GENOMIC DNA]</scope>
    <source>
        <strain evidence="7">MSH-3 / Tucson 14011-0111.49</strain>
    </source>
</reference>
<evidence type="ECO:0000313" key="6">
    <source>
        <dbReference type="EMBL" id="EDW31370.1"/>
    </source>
</evidence>
<evidence type="ECO:0000256" key="3">
    <source>
        <dbReference type="ARBA" id="ARBA00023273"/>
    </source>
</evidence>
<dbReference type="Proteomes" id="UP000008744">
    <property type="component" value="Unassembled WGS sequence"/>
</dbReference>
<dbReference type="Pfam" id="PF13870">
    <property type="entry name" value="CCDC113_CCDC96_CC"/>
    <property type="match status" value="1"/>
</dbReference>
<dbReference type="AlphaFoldDB" id="B4GBZ1"/>
<dbReference type="OMA" id="MIITQDF"/>
<accession>B4GBZ1</accession>
<dbReference type="OrthoDB" id="10254794at2759"/>
<dbReference type="GO" id="GO:0005930">
    <property type="term" value="C:axoneme"/>
    <property type="evidence" value="ECO:0007669"/>
    <property type="project" value="TreeGrafter"/>
</dbReference>
<evidence type="ECO:0000256" key="1">
    <source>
        <dbReference type="ARBA" id="ARBA00004138"/>
    </source>
</evidence>
<feature type="domain" description="CCDC113/CCDC96 coiled-coil" evidence="5">
    <location>
        <begin position="489"/>
        <end position="664"/>
    </location>
</feature>
<dbReference type="InterPro" id="IPR051885">
    <property type="entry name" value="CC_CF"/>
</dbReference>
<evidence type="ECO:0000313" key="7">
    <source>
        <dbReference type="Proteomes" id="UP000008744"/>
    </source>
</evidence>
<evidence type="ECO:0000256" key="4">
    <source>
        <dbReference type="SAM" id="MobiDB-lite"/>
    </source>
</evidence>
<dbReference type="GO" id="GO:0060271">
    <property type="term" value="P:cilium assembly"/>
    <property type="evidence" value="ECO:0007669"/>
    <property type="project" value="TreeGrafter"/>
</dbReference>
<feature type="compositionally biased region" description="Acidic residues" evidence="4">
    <location>
        <begin position="115"/>
        <end position="129"/>
    </location>
</feature>
<dbReference type="InterPro" id="IPR025254">
    <property type="entry name" value="CCDC113/CCDC96_CC"/>
</dbReference>
<keyword evidence="7" id="KW-1185">Reference proteome</keyword>
<protein>
    <submittedName>
        <fullName evidence="6">GL11104</fullName>
    </submittedName>
</protein>
<dbReference type="SMR" id="B4GBZ1"/>
<dbReference type="eggNOG" id="ENOG502SGZY">
    <property type="taxonomic scope" value="Eukaryota"/>
</dbReference>
<dbReference type="STRING" id="7234.B4GBZ1"/>
<dbReference type="HOGENOM" id="CLU_369737_0_0_1"/>
<feature type="region of interest" description="Disordered" evidence="4">
    <location>
        <begin position="245"/>
        <end position="279"/>
    </location>
</feature>
<organism evidence="7">
    <name type="scientific">Drosophila persimilis</name>
    <name type="common">Fruit fly</name>
    <dbReference type="NCBI Taxonomy" id="7234"/>
    <lineage>
        <taxon>Eukaryota</taxon>
        <taxon>Metazoa</taxon>
        <taxon>Ecdysozoa</taxon>
        <taxon>Arthropoda</taxon>
        <taxon>Hexapoda</taxon>
        <taxon>Insecta</taxon>
        <taxon>Pterygota</taxon>
        <taxon>Neoptera</taxon>
        <taxon>Endopterygota</taxon>
        <taxon>Diptera</taxon>
        <taxon>Brachycera</taxon>
        <taxon>Muscomorpha</taxon>
        <taxon>Ephydroidea</taxon>
        <taxon>Drosophilidae</taxon>
        <taxon>Drosophila</taxon>
        <taxon>Sophophora</taxon>
    </lineage>
</organism>
<keyword evidence="2" id="KW-0175">Coiled coil</keyword>
<feature type="compositionally biased region" description="Basic and acidic residues" evidence="4">
    <location>
        <begin position="87"/>
        <end position="113"/>
    </location>
</feature>
<dbReference type="PhylomeDB" id="B4GBZ1"/>
<comment type="subcellular location">
    <subcellularLocation>
        <location evidence="1">Cell projection</location>
        <location evidence="1">Cilium</location>
    </subcellularLocation>
</comment>
<keyword evidence="3" id="KW-0966">Cell projection</keyword>
<proteinExistence type="predicted"/>
<name>B4GBZ1_DROPE</name>
<evidence type="ECO:0000256" key="2">
    <source>
        <dbReference type="ARBA" id="ARBA00023054"/>
    </source>
</evidence>
<feature type="compositionally biased region" description="Low complexity" evidence="4">
    <location>
        <begin position="245"/>
        <end position="256"/>
    </location>
</feature>
<sequence length="776" mass="89675">MDTEADPTADNTEPIDITEIADDQSQNVPDVQNGSEDPNQAPESEALGQEEPEKTEKVKSILPPEIPENKDAVDGLQEQGNSAELATLKDDESVKEPEDVKEPIDDTSRRSFDAGDLEEERIADEEDDHAEFREMRKREEKLQARHTHLLEEDYEDAVLRDMEDDDYSDIDVEMSSISIQRRIDKGTDTVRLKEDFLNDFDLPSLSDYSEESLVHVKSLIKQESIIQAAVSDVGIFVDPLTGEVLSSTTSTSSEGTQRVEEEEAIEAEEEPVECPEMSDDDLPVPKLQGDQSLHDFDQFRQSYLTQSLGEKERDSDAEARTHRTELMIITQDFLKDLINALVNKSETINLDNLLRTRCDKSKLMEELITVTKNFYFEKLDNIFLQGRLVEYYKRSKNMRVFSQLDPEDARSYGTRYTASLDQVDFMRNRFITAKRKNSSLMNKVLLELHYTQTNASRSEAHLNQTVRHYLSLQDMEYLKRLTDRELRLMNVKRNEISDTRLVLITMKHTLGRLTEKINQLERVGDDLYINDFISIQNQVVTLDKKIEERNIELKKLRCKYHVDLHVIQHNREKALALAHKLQLCKASLEKLLDTQHAKREDLYRAKMDRTRLRKQQKEMSYQGGILSMPSLMYEYDNTVKGLLVKRTSVFKLRETLKNLNRRIQEFSKFRSTAEGQLDILKRDLKRRALKLQEQEDQDQDQDQQYDKQNVLELFAQRSGAQVRSIRLYVDRKTAAVHHRYCAPGKEAGAAASASATPAGTYEPLTSFEQHIQFNSN</sequence>
<dbReference type="PANTHER" id="PTHR15654">
    <property type="entry name" value="COILED-COIL DOMAIN-CONTAINING PROTEIN 113-RELATED"/>
    <property type="match status" value="1"/>
</dbReference>
<dbReference type="EMBL" id="CH479181">
    <property type="protein sequence ID" value="EDW31370.1"/>
    <property type="molecule type" value="Genomic_DNA"/>
</dbReference>
<gene>
    <name evidence="6" type="primary">Dper\GL11104</name>
    <name evidence="6" type="ORF">Dper_GL11104</name>
</gene>
<dbReference type="GO" id="GO:0036064">
    <property type="term" value="C:ciliary basal body"/>
    <property type="evidence" value="ECO:0007669"/>
    <property type="project" value="TreeGrafter"/>
</dbReference>
<feature type="compositionally biased region" description="Polar residues" evidence="4">
    <location>
        <begin position="23"/>
        <end position="42"/>
    </location>
</feature>
<dbReference type="PANTHER" id="PTHR15654:SF1">
    <property type="entry name" value="COILED-COIL DOMAIN-CONTAINING PROTEIN 96"/>
    <property type="match status" value="1"/>
</dbReference>
<feature type="region of interest" description="Disordered" evidence="4">
    <location>
        <begin position="1"/>
        <end position="131"/>
    </location>
</feature>